<dbReference type="EMBL" id="UINC01030759">
    <property type="protein sequence ID" value="SVB15674.1"/>
    <property type="molecule type" value="Genomic_DNA"/>
</dbReference>
<name>A0A382BPS4_9ZZZZ</name>
<dbReference type="AlphaFoldDB" id="A0A382BPS4"/>
<proteinExistence type="predicted"/>
<protein>
    <submittedName>
        <fullName evidence="1">Uncharacterized protein</fullName>
    </submittedName>
</protein>
<sequence length="54" mass="6217">MACRVPKNYHPSRVKSRYAAKLKADKPNAKAIAKIAAMHTLTGYQKQKLYKELW</sequence>
<organism evidence="1">
    <name type="scientific">marine metagenome</name>
    <dbReference type="NCBI Taxonomy" id="408172"/>
    <lineage>
        <taxon>unclassified sequences</taxon>
        <taxon>metagenomes</taxon>
        <taxon>ecological metagenomes</taxon>
    </lineage>
</organism>
<accession>A0A382BPS4</accession>
<evidence type="ECO:0000313" key="1">
    <source>
        <dbReference type="EMBL" id="SVB15674.1"/>
    </source>
</evidence>
<reference evidence="1" key="1">
    <citation type="submission" date="2018-05" db="EMBL/GenBank/DDBJ databases">
        <authorList>
            <person name="Lanie J.A."/>
            <person name="Ng W.-L."/>
            <person name="Kazmierczak K.M."/>
            <person name="Andrzejewski T.M."/>
            <person name="Davidsen T.M."/>
            <person name="Wayne K.J."/>
            <person name="Tettelin H."/>
            <person name="Glass J.I."/>
            <person name="Rusch D."/>
            <person name="Podicherti R."/>
            <person name="Tsui H.-C.T."/>
            <person name="Winkler M.E."/>
        </authorList>
    </citation>
    <scope>NUCLEOTIDE SEQUENCE</scope>
</reference>
<gene>
    <name evidence="1" type="ORF">METZ01_LOCUS168528</name>
</gene>